<dbReference type="EMBL" id="JBHUOX010000009">
    <property type="protein sequence ID" value="MFD3001444.1"/>
    <property type="molecule type" value="Genomic_DNA"/>
</dbReference>
<dbReference type="InterPro" id="IPR008258">
    <property type="entry name" value="Transglycosylase_SLT_dom_1"/>
</dbReference>
<comment type="similarity">
    <text evidence="1">Belongs to the transglycosylase Slt family.</text>
</comment>
<dbReference type="SUPFAM" id="SSF53955">
    <property type="entry name" value="Lysozyme-like"/>
    <property type="match status" value="2"/>
</dbReference>
<sequence length="289" mass="32142">MGAKKRATQSTTLKYLAIAAALGTAGYLISEKDPLTPEAKQERYIVFQKEGFYTAFAGLPTGKIKITNVRVPMVEYAHYKTTELPTLQRKLDEIKQRYGKTILAAEAVTRVPFDLIVAMMFIESAGVEKAVSRAGAVGLMQILPDTATFIIAMENIKKRLSDYEKDWIREHLGRRLDEGILKMRDLGTPVKNSLGILANRFVSKEDLFDPDLNILVGAIYLGILLDESREADGSYRLDKLVVRYNMGYYAMGKGKKMAGAPNEVVTRMPGEPQAYIKKLVGKNGLLTLV</sequence>
<evidence type="ECO:0000259" key="3">
    <source>
        <dbReference type="Pfam" id="PF01464"/>
    </source>
</evidence>
<feature type="domain" description="Transglycosylase SLT" evidence="3">
    <location>
        <begin position="102"/>
        <end position="151"/>
    </location>
</feature>
<protein>
    <submittedName>
        <fullName evidence="4">Transglycosylase SLT domain-containing protein</fullName>
    </submittedName>
</protein>
<evidence type="ECO:0000256" key="1">
    <source>
        <dbReference type="ARBA" id="ARBA00007734"/>
    </source>
</evidence>
<reference evidence="5" key="1">
    <citation type="journal article" date="2019" name="Int. J. Syst. Evol. Microbiol.">
        <title>The Global Catalogue of Microorganisms (GCM) 10K type strain sequencing project: providing services to taxonomists for standard genome sequencing and annotation.</title>
        <authorList>
            <consortium name="The Broad Institute Genomics Platform"/>
            <consortium name="The Broad Institute Genome Sequencing Center for Infectious Disease"/>
            <person name="Wu L."/>
            <person name="Ma J."/>
        </authorList>
    </citation>
    <scope>NUCLEOTIDE SEQUENCE [LARGE SCALE GENOMIC DNA]</scope>
    <source>
        <strain evidence="5">KCTC 23984</strain>
    </source>
</reference>
<dbReference type="Proteomes" id="UP001597641">
    <property type="component" value="Unassembled WGS sequence"/>
</dbReference>
<evidence type="ECO:0000256" key="2">
    <source>
        <dbReference type="SAM" id="Phobius"/>
    </source>
</evidence>
<dbReference type="InterPro" id="IPR023346">
    <property type="entry name" value="Lysozyme-like_dom_sf"/>
</dbReference>
<keyword evidence="2" id="KW-0812">Transmembrane</keyword>
<keyword evidence="2" id="KW-0472">Membrane</keyword>
<dbReference type="RefSeq" id="WP_377485545.1">
    <property type="nucleotide sequence ID" value="NZ_JBHUOX010000009.1"/>
</dbReference>
<accession>A0ABW6BYI9</accession>
<keyword evidence="2" id="KW-1133">Transmembrane helix</keyword>
<keyword evidence="5" id="KW-1185">Reference proteome</keyword>
<dbReference type="PANTHER" id="PTHR37423:SF2">
    <property type="entry name" value="MEMBRANE-BOUND LYTIC MUREIN TRANSGLYCOSYLASE C"/>
    <property type="match status" value="1"/>
</dbReference>
<dbReference type="Pfam" id="PF01464">
    <property type="entry name" value="SLT"/>
    <property type="match status" value="1"/>
</dbReference>
<feature type="transmembrane region" description="Helical" evidence="2">
    <location>
        <begin position="12"/>
        <end position="30"/>
    </location>
</feature>
<organism evidence="4 5">
    <name type="scientific">Pontibacter toksunensis</name>
    <dbReference type="NCBI Taxonomy" id="1332631"/>
    <lineage>
        <taxon>Bacteria</taxon>
        <taxon>Pseudomonadati</taxon>
        <taxon>Bacteroidota</taxon>
        <taxon>Cytophagia</taxon>
        <taxon>Cytophagales</taxon>
        <taxon>Hymenobacteraceae</taxon>
        <taxon>Pontibacter</taxon>
    </lineage>
</organism>
<dbReference type="Gene3D" id="1.10.530.10">
    <property type="match status" value="1"/>
</dbReference>
<proteinExistence type="inferred from homology"/>
<gene>
    <name evidence="4" type="ORF">ACFS7Z_13815</name>
</gene>
<name>A0ABW6BYI9_9BACT</name>
<comment type="caution">
    <text evidence="4">The sequence shown here is derived from an EMBL/GenBank/DDBJ whole genome shotgun (WGS) entry which is preliminary data.</text>
</comment>
<evidence type="ECO:0000313" key="5">
    <source>
        <dbReference type="Proteomes" id="UP001597641"/>
    </source>
</evidence>
<evidence type="ECO:0000313" key="4">
    <source>
        <dbReference type="EMBL" id="MFD3001444.1"/>
    </source>
</evidence>
<dbReference type="PANTHER" id="PTHR37423">
    <property type="entry name" value="SOLUBLE LYTIC MUREIN TRANSGLYCOSYLASE-RELATED"/>
    <property type="match status" value="1"/>
</dbReference>